<dbReference type="SMART" id="SM01057">
    <property type="entry name" value="Carb_anhydrase"/>
    <property type="match status" value="1"/>
</dbReference>
<keyword evidence="7" id="KW-0732">Signal</keyword>
<evidence type="ECO:0000256" key="2">
    <source>
        <dbReference type="ARBA" id="ARBA00012925"/>
    </source>
</evidence>
<protein>
    <recommendedName>
        <fullName evidence="3 7">Carbonic anhydrase</fullName>
        <ecNumber evidence="2 7">4.2.1.1</ecNumber>
    </recommendedName>
</protein>
<dbReference type="SUPFAM" id="SSF51069">
    <property type="entry name" value="Carbonic anhydrase"/>
    <property type="match status" value="1"/>
</dbReference>
<evidence type="ECO:0000256" key="4">
    <source>
        <dbReference type="ARBA" id="ARBA00022723"/>
    </source>
</evidence>
<evidence type="ECO:0000256" key="1">
    <source>
        <dbReference type="ARBA" id="ARBA00001947"/>
    </source>
</evidence>
<keyword evidence="4 7" id="KW-0479">Metal-binding</keyword>
<dbReference type="GO" id="GO:0006730">
    <property type="term" value="P:one-carbon metabolic process"/>
    <property type="evidence" value="ECO:0007669"/>
    <property type="project" value="TreeGrafter"/>
</dbReference>
<keyword evidence="10" id="KW-1185">Reference proteome</keyword>
<dbReference type="PROSITE" id="PS51144">
    <property type="entry name" value="ALPHA_CA_2"/>
    <property type="match status" value="1"/>
</dbReference>
<evidence type="ECO:0000313" key="10">
    <source>
        <dbReference type="Proteomes" id="UP000595074"/>
    </source>
</evidence>
<feature type="signal peptide" evidence="7">
    <location>
        <begin position="1"/>
        <end position="23"/>
    </location>
</feature>
<evidence type="ECO:0000256" key="6">
    <source>
        <dbReference type="ARBA" id="ARBA00023239"/>
    </source>
</evidence>
<dbReference type="EC" id="4.2.1.1" evidence="2 7"/>
<evidence type="ECO:0000256" key="3">
    <source>
        <dbReference type="ARBA" id="ARBA00014628"/>
    </source>
</evidence>
<comment type="cofactor">
    <cofactor evidence="1 7">
        <name>Zn(2+)</name>
        <dbReference type="ChEBI" id="CHEBI:29105"/>
    </cofactor>
</comment>
<evidence type="ECO:0000256" key="7">
    <source>
        <dbReference type="RuleBase" id="RU367011"/>
    </source>
</evidence>
<comment type="similarity">
    <text evidence="7">Belongs to the alpha-carbonic anhydrase family.</text>
</comment>
<dbReference type="Pfam" id="PF00194">
    <property type="entry name" value="Carb_anhydrase"/>
    <property type="match status" value="1"/>
</dbReference>
<comment type="function">
    <text evidence="7">Reversible hydration of carbon dioxide.</text>
</comment>
<dbReference type="Proteomes" id="UP000595074">
    <property type="component" value="Chromosome"/>
</dbReference>
<dbReference type="EMBL" id="CP063164">
    <property type="protein sequence ID" value="QOR62494.1"/>
    <property type="molecule type" value="Genomic_DNA"/>
</dbReference>
<keyword evidence="5 7" id="KW-0862">Zinc</keyword>
<accession>A0A7M1S5R2</accession>
<name>A0A7M1S5R2_9BACT</name>
<organism evidence="9 10">
    <name type="scientific">Sulfurovum indicum</name>
    <dbReference type="NCBI Taxonomy" id="2779528"/>
    <lineage>
        <taxon>Bacteria</taxon>
        <taxon>Pseudomonadati</taxon>
        <taxon>Campylobacterota</taxon>
        <taxon>Epsilonproteobacteria</taxon>
        <taxon>Campylobacterales</taxon>
        <taxon>Sulfurovaceae</taxon>
        <taxon>Sulfurovum</taxon>
    </lineage>
</organism>
<dbReference type="PANTHER" id="PTHR18952:SF208">
    <property type="entry name" value="CARBONIC ANHYDRASE XA-RELATED"/>
    <property type="match status" value="1"/>
</dbReference>
<dbReference type="InterPro" id="IPR001148">
    <property type="entry name" value="CA_dom"/>
</dbReference>
<feature type="chain" id="PRO_5029938277" description="Carbonic anhydrase" evidence="7">
    <location>
        <begin position="24"/>
        <end position="259"/>
    </location>
</feature>
<feature type="domain" description="Alpha-carbonic anhydrase" evidence="8">
    <location>
        <begin position="36"/>
        <end position="259"/>
    </location>
</feature>
<dbReference type="InterPro" id="IPR023561">
    <property type="entry name" value="Carbonic_anhydrase_a-class"/>
</dbReference>
<dbReference type="KEGG" id="sinu:IMZ28_03220"/>
<keyword evidence="6 7" id="KW-0456">Lyase</keyword>
<dbReference type="PANTHER" id="PTHR18952">
    <property type="entry name" value="CARBONIC ANHYDRASE"/>
    <property type="match status" value="1"/>
</dbReference>
<dbReference type="GO" id="GO:0004089">
    <property type="term" value="F:carbonate dehydratase activity"/>
    <property type="evidence" value="ECO:0007669"/>
    <property type="project" value="UniProtKB-UniRule"/>
</dbReference>
<dbReference type="InterPro" id="IPR018338">
    <property type="entry name" value="Carbonic_anhydrase_a-class_CS"/>
</dbReference>
<dbReference type="InterPro" id="IPR036398">
    <property type="entry name" value="CA_dom_sf"/>
</dbReference>
<evidence type="ECO:0000256" key="5">
    <source>
        <dbReference type="ARBA" id="ARBA00022833"/>
    </source>
</evidence>
<gene>
    <name evidence="9" type="ORF">IMZ28_03220</name>
</gene>
<evidence type="ECO:0000313" key="9">
    <source>
        <dbReference type="EMBL" id="QOR62494.1"/>
    </source>
</evidence>
<comment type="catalytic activity">
    <reaction evidence="7">
        <text>hydrogencarbonate + H(+) = CO2 + H2O</text>
        <dbReference type="Rhea" id="RHEA:10748"/>
        <dbReference type="ChEBI" id="CHEBI:15377"/>
        <dbReference type="ChEBI" id="CHEBI:15378"/>
        <dbReference type="ChEBI" id="CHEBI:16526"/>
        <dbReference type="ChEBI" id="CHEBI:17544"/>
        <dbReference type="EC" id="4.2.1.1"/>
    </reaction>
</comment>
<proteinExistence type="inferred from homology"/>
<dbReference type="PROSITE" id="PS00162">
    <property type="entry name" value="ALPHA_CA_1"/>
    <property type="match status" value="1"/>
</dbReference>
<dbReference type="Gene3D" id="3.10.200.10">
    <property type="entry name" value="Alpha carbonic anhydrase"/>
    <property type="match status" value="1"/>
</dbReference>
<evidence type="ECO:0000259" key="8">
    <source>
        <dbReference type="PROSITE" id="PS51144"/>
    </source>
</evidence>
<dbReference type="GO" id="GO:0008270">
    <property type="term" value="F:zinc ion binding"/>
    <property type="evidence" value="ECO:0007669"/>
    <property type="project" value="UniProtKB-UniRule"/>
</dbReference>
<dbReference type="CDD" id="cd03124">
    <property type="entry name" value="alpha_CA_prokaryotic_like"/>
    <property type="match status" value="1"/>
</dbReference>
<dbReference type="AlphaFoldDB" id="A0A7M1S5R2"/>
<dbReference type="InterPro" id="IPR041891">
    <property type="entry name" value="Alpha_CA_prokaryot-like"/>
</dbReference>
<reference evidence="9 10" key="1">
    <citation type="submission" date="2020-10" db="EMBL/GenBank/DDBJ databases">
        <title>The genome of sulfurovum sp.</title>
        <authorList>
            <person name="Xie S."/>
            <person name="Shao Z."/>
            <person name="Jiang L."/>
        </authorList>
    </citation>
    <scope>NUCLEOTIDE SEQUENCE [LARGE SCALE GENOMIC DNA]</scope>
    <source>
        <strain evidence="9 10">ST-419</strain>
    </source>
</reference>
<dbReference type="RefSeq" id="WP_197549312.1">
    <property type="nucleotide sequence ID" value="NZ_CP063164.1"/>
</dbReference>
<sequence>MKKHLTCSAIAISALLLTTTIQANDKKTVHHETHTKHWGYMGNTGPRHWSELDAKYHMCSEGKQQSPINIIPTKDTELKPLDIHYKAGSTTIVNNGHTVQINIDKGSLFNIDGVTYKLKQFHFHVPSENNINGDAFPLEAHFVHATDDGKLAVIAVMFNEGEANPVLDKVWKKLPTLKVGKAVKCGLSADEIKALMPKDKEYYKFMGSLTTPPCSENVKWHVFKTPLNASKEQINTFFSLFGFPNNRPVQPTNGRLIEE</sequence>